<dbReference type="NCBIfam" id="TIGR01789">
    <property type="entry name" value="lycopene_cycl"/>
    <property type="match status" value="1"/>
</dbReference>
<comment type="caution">
    <text evidence="3">The sequence shown here is derived from an EMBL/GenBank/DDBJ whole genome shotgun (WGS) entry which is preliminary data.</text>
</comment>
<dbReference type="InterPro" id="IPR008461">
    <property type="entry name" value="CrtY"/>
</dbReference>
<dbReference type="InterPro" id="IPR036188">
    <property type="entry name" value="FAD/NAD-bd_sf"/>
</dbReference>
<protein>
    <submittedName>
        <fullName evidence="3">Lycopene beta-cyclase CrtY</fullName>
        <ecNumber evidence="3">5.5.1.19</ecNumber>
    </submittedName>
</protein>
<dbReference type="SUPFAM" id="SSF51905">
    <property type="entry name" value="FAD/NAD(P)-binding domain"/>
    <property type="match status" value="1"/>
</dbReference>
<keyword evidence="4" id="KW-1185">Reference proteome</keyword>
<dbReference type="Pfam" id="PF05834">
    <property type="entry name" value="Lycopene_cycl"/>
    <property type="match status" value="1"/>
</dbReference>
<evidence type="ECO:0000313" key="4">
    <source>
        <dbReference type="Proteomes" id="UP000617634"/>
    </source>
</evidence>
<dbReference type="InterPro" id="IPR010108">
    <property type="entry name" value="Lycopene_cyclase_b/e"/>
</dbReference>
<evidence type="ECO:0000256" key="2">
    <source>
        <dbReference type="SAM" id="Phobius"/>
    </source>
</evidence>
<dbReference type="GO" id="GO:0045436">
    <property type="term" value="F:lycopene beta cyclase activity"/>
    <property type="evidence" value="ECO:0007669"/>
    <property type="project" value="InterPro"/>
</dbReference>
<keyword evidence="2" id="KW-1133">Transmembrane helix</keyword>
<evidence type="ECO:0000256" key="1">
    <source>
        <dbReference type="ARBA" id="ARBA00006599"/>
    </source>
</evidence>
<name>A0A931HDW2_9SPHN</name>
<feature type="transmembrane region" description="Helical" evidence="2">
    <location>
        <begin position="12"/>
        <end position="33"/>
    </location>
</feature>
<accession>A0A931HDW2</accession>
<reference evidence="3" key="1">
    <citation type="submission" date="2020-11" db="EMBL/GenBank/DDBJ databases">
        <title>Novosphingobium aureum sp. nov., a marine bacterium isolated from sediment of a salt flat.</title>
        <authorList>
            <person name="Yoo Y."/>
            <person name="Kim J.-J."/>
        </authorList>
    </citation>
    <scope>NUCLEOTIDE SEQUENCE</scope>
    <source>
        <strain evidence="3">YJ-S2-02</strain>
    </source>
</reference>
<organism evidence="3 4">
    <name type="scientific">Novosphingobium aureum</name>
    <dbReference type="NCBI Taxonomy" id="2792964"/>
    <lineage>
        <taxon>Bacteria</taxon>
        <taxon>Pseudomonadati</taxon>
        <taxon>Pseudomonadota</taxon>
        <taxon>Alphaproteobacteria</taxon>
        <taxon>Sphingomonadales</taxon>
        <taxon>Sphingomonadaceae</taxon>
        <taxon>Novosphingobium</taxon>
    </lineage>
</organism>
<gene>
    <name evidence="3" type="primary">crtY</name>
    <name evidence="3" type="ORF">I5E68_15270</name>
</gene>
<dbReference type="AlphaFoldDB" id="A0A931HDW2"/>
<keyword evidence="2" id="KW-0472">Membrane</keyword>
<evidence type="ECO:0000313" key="3">
    <source>
        <dbReference type="EMBL" id="MBH0114305.1"/>
    </source>
</evidence>
<proteinExistence type="inferred from homology"/>
<dbReference type="EC" id="5.5.1.19" evidence="3"/>
<sequence>MSGKNPDPCAGAMPALIVVGGGLAGALITLAMARWRPELRVELIEAGERIGGEHVWSFFASDVDEAHRALVEPLIASRWDGYDVTFPGYTRSLSTAYASVTSASLDAAIRDALPASALHTGVKVRALGTTWVELEDGTRREAGGVIDARGSHGLAHMAGGWQKFMGQTLRLAAPHGLTRPVVMDARVEQLDGYRFVYCLPFSQTQVFVEDTYYSDDPGLDLPVLRERIGAYAKARGWQVEAVDYEETGVLPVIARGDFARFWQGDVARAGVRAALVQPLTSYSLPDAVRFAAHLTTLDNLSGERLGRTSHDWAANHWREGRFYRMLSTMLFGAAPPQERWRMLARFYKLPEPLIERFYAGRSTLADMARVLVGKPPVPIGAAVAALAGRGRVLADLDPRGAGEVA</sequence>
<keyword evidence="3" id="KW-0413">Isomerase</keyword>
<comment type="similarity">
    <text evidence="1">Belongs to the lycopene cyclase family.</text>
</comment>
<dbReference type="GO" id="GO:0016705">
    <property type="term" value="F:oxidoreductase activity, acting on paired donors, with incorporation or reduction of molecular oxygen"/>
    <property type="evidence" value="ECO:0007669"/>
    <property type="project" value="InterPro"/>
</dbReference>
<dbReference type="Proteomes" id="UP000617634">
    <property type="component" value="Unassembled WGS sequence"/>
</dbReference>
<dbReference type="EMBL" id="JADZGI010000002">
    <property type="protein sequence ID" value="MBH0114305.1"/>
    <property type="molecule type" value="Genomic_DNA"/>
</dbReference>
<dbReference type="GO" id="GO:0016117">
    <property type="term" value="P:carotenoid biosynthetic process"/>
    <property type="evidence" value="ECO:0007669"/>
    <property type="project" value="InterPro"/>
</dbReference>
<dbReference type="NCBIfam" id="TIGR01790">
    <property type="entry name" value="carotene-cycl"/>
    <property type="match status" value="1"/>
</dbReference>
<keyword evidence="2" id="KW-0812">Transmembrane</keyword>